<evidence type="ECO:0000256" key="4">
    <source>
        <dbReference type="ARBA" id="ARBA00022840"/>
    </source>
</evidence>
<gene>
    <name evidence="6" type="ORF">EV356DRAFT_532215</name>
</gene>
<dbReference type="Pfam" id="PF13087">
    <property type="entry name" value="AAA_12"/>
    <property type="match status" value="1"/>
</dbReference>
<name>A0A6A6HAU4_VIRVR</name>
<dbReference type="Gene3D" id="3.40.50.300">
    <property type="entry name" value="P-loop containing nucleotide triphosphate hydrolases"/>
    <property type="match status" value="2"/>
</dbReference>
<dbReference type="Proteomes" id="UP000800092">
    <property type="component" value="Unassembled WGS sequence"/>
</dbReference>
<dbReference type="SUPFAM" id="SSF52540">
    <property type="entry name" value="P-loop containing nucleoside triphosphate hydrolases"/>
    <property type="match status" value="1"/>
</dbReference>
<dbReference type="GO" id="GO:0016787">
    <property type="term" value="F:hydrolase activity"/>
    <property type="evidence" value="ECO:0007669"/>
    <property type="project" value="UniProtKB-KW"/>
</dbReference>
<dbReference type="InterPro" id="IPR041679">
    <property type="entry name" value="DNA2/NAM7-like_C"/>
</dbReference>
<dbReference type="OrthoDB" id="3868131at2759"/>
<dbReference type="EMBL" id="ML991793">
    <property type="protein sequence ID" value="KAF2235215.1"/>
    <property type="molecule type" value="Genomic_DNA"/>
</dbReference>
<evidence type="ECO:0000313" key="7">
    <source>
        <dbReference type="Proteomes" id="UP000800092"/>
    </source>
</evidence>
<proteinExistence type="predicted"/>
<dbReference type="PANTHER" id="PTHR43788:SF8">
    <property type="entry name" value="DNA-BINDING PROTEIN SMUBP-2"/>
    <property type="match status" value="1"/>
</dbReference>
<keyword evidence="4" id="KW-0067">ATP-binding</keyword>
<sequence length="1141" mass="129849">MASSSSATKKAPPASYSVRQQLFDGNANIDYNATNNIELRFPRLLSIQEIDKKDEWATTTFEREYEMVNKLKALDLLELPRDPDIVAAQKLPTLVLGSAPPPNVFKTKKELKENTKVDRGQNFEEKIACCIKLDDHWIPKIFINIDIQFSLPQGSNKKVDQYRSTAILAFTARNIDALQYRRVEDMQDLDQSVYTGHSEQELQDDLDDGSFEISFEAHGSIHASNVFPTDPNFGCHDKALEHLRAIVRRPIKVIFLTRGGSIPSRVETFQYKIAEQQKRKQPLYKQFFPTGGDNIIVVQKGNFAKKEDRADGRQFPAPSFFADVPEWLIHVVYSELEAHEYRNMLREPVPMKSIWTRLPGTEIPADEKSQPVSQSSKKSIGDSRYLVIVKSGSQRTTLKPEDMCDLFFDGDLSEAQKYKCKVLESIPYSGPNDIVLQVDRPFGEAGWDRTNLKDDDMPILDQIEKPRDAFRAIQTTRPKLVWLRPWNENEEKTFKQTINTIAAVYDKIKTKHYPHIHKYILGNDLTPNTYVNLWAATDKLPAADMSQLKEDIRRVGGHLHKEQNHAMIQFSQAPDGWVFIKGFAGTGKSEVLKVVVTLMALQRKEIPGPTKVEEKGALGPSAPGGINEQLTNKAFLALKDIVNPWLSIIVVPMDRTANDLADSMSAFVKSHVKHREVMIVRVYPYKTEDDIVKREANRLRPKHKPDIHIPLVGTITEMRAGQQILHEYQRGTRKLFGINDKLVISLEHAIGTWILKVAGWKDYRNHPLARPKLFELLRELYDRYALDPDWDEEDSASLSQEIGKAVAYVLRRADAVILTPSSLAEDKIRLPIEDTRLLAYDEASRITDVRMCSGLGQVNAKIILLCGDSTQGTPITKTPHSGNQFVSYAKVSFMGRCIVNGAAMIELFVQNRFHPNICDVISPIWYDGKLVTGPHPLRQERSKQLTKLMKGWFGKDTNCLWLNVKGGETRMSAAKSQSNSYNVGIAIYMVRRLLEEKNLDLKPRDIGILTPYHAQYQRYRRAQAWLQTLYPELDMSELVIEKSDDIQGGQVDILINDFTIVDTAGFMTDASRPLLAASRAKQLELNIGKLSRIETIGRLKGSKLQDFITEHKKNRMMYHWTDKDEGNKAKYLPPNYSESTW</sequence>
<reference evidence="6" key="1">
    <citation type="journal article" date="2020" name="Stud. Mycol.">
        <title>101 Dothideomycetes genomes: a test case for predicting lifestyles and emergence of pathogens.</title>
        <authorList>
            <person name="Haridas S."/>
            <person name="Albert R."/>
            <person name="Binder M."/>
            <person name="Bloem J."/>
            <person name="Labutti K."/>
            <person name="Salamov A."/>
            <person name="Andreopoulos B."/>
            <person name="Baker S."/>
            <person name="Barry K."/>
            <person name="Bills G."/>
            <person name="Bluhm B."/>
            <person name="Cannon C."/>
            <person name="Castanera R."/>
            <person name="Culley D."/>
            <person name="Daum C."/>
            <person name="Ezra D."/>
            <person name="Gonzalez J."/>
            <person name="Henrissat B."/>
            <person name="Kuo A."/>
            <person name="Liang C."/>
            <person name="Lipzen A."/>
            <person name="Lutzoni F."/>
            <person name="Magnuson J."/>
            <person name="Mondo S."/>
            <person name="Nolan M."/>
            <person name="Ohm R."/>
            <person name="Pangilinan J."/>
            <person name="Park H.-J."/>
            <person name="Ramirez L."/>
            <person name="Alfaro M."/>
            <person name="Sun H."/>
            <person name="Tritt A."/>
            <person name="Yoshinaga Y."/>
            <person name="Zwiers L.-H."/>
            <person name="Turgeon B."/>
            <person name="Goodwin S."/>
            <person name="Spatafora J."/>
            <person name="Crous P."/>
            <person name="Grigoriev I."/>
        </authorList>
    </citation>
    <scope>NUCLEOTIDE SEQUENCE</scope>
    <source>
        <strain evidence="6">Tuck. ex Michener</strain>
    </source>
</reference>
<evidence type="ECO:0000313" key="6">
    <source>
        <dbReference type="EMBL" id="KAF2235215.1"/>
    </source>
</evidence>
<keyword evidence="1" id="KW-0547">Nucleotide-binding</keyword>
<accession>A0A6A6HAU4</accession>
<evidence type="ECO:0000256" key="1">
    <source>
        <dbReference type="ARBA" id="ARBA00022741"/>
    </source>
</evidence>
<evidence type="ECO:0000256" key="3">
    <source>
        <dbReference type="ARBA" id="ARBA00022806"/>
    </source>
</evidence>
<organism evidence="6 7">
    <name type="scientific">Viridothelium virens</name>
    <name type="common">Speckled blister lichen</name>
    <name type="synonym">Trypethelium virens</name>
    <dbReference type="NCBI Taxonomy" id="1048519"/>
    <lineage>
        <taxon>Eukaryota</taxon>
        <taxon>Fungi</taxon>
        <taxon>Dikarya</taxon>
        <taxon>Ascomycota</taxon>
        <taxon>Pezizomycotina</taxon>
        <taxon>Dothideomycetes</taxon>
        <taxon>Dothideomycetes incertae sedis</taxon>
        <taxon>Trypetheliales</taxon>
        <taxon>Trypetheliaceae</taxon>
        <taxon>Viridothelium</taxon>
    </lineage>
</organism>
<dbReference type="AlphaFoldDB" id="A0A6A6HAU4"/>
<keyword evidence="3" id="KW-0347">Helicase</keyword>
<evidence type="ECO:0000259" key="5">
    <source>
        <dbReference type="Pfam" id="PF13087"/>
    </source>
</evidence>
<dbReference type="GO" id="GO:0043139">
    <property type="term" value="F:5'-3' DNA helicase activity"/>
    <property type="evidence" value="ECO:0007669"/>
    <property type="project" value="TreeGrafter"/>
</dbReference>
<feature type="domain" description="DNA2/NAM7 helicase-like C-terminal" evidence="5">
    <location>
        <begin position="891"/>
        <end position="1088"/>
    </location>
</feature>
<dbReference type="InterPro" id="IPR050534">
    <property type="entry name" value="Coronavir_polyprotein_1ab"/>
</dbReference>
<dbReference type="GO" id="GO:0005524">
    <property type="term" value="F:ATP binding"/>
    <property type="evidence" value="ECO:0007669"/>
    <property type="project" value="UniProtKB-KW"/>
</dbReference>
<dbReference type="PANTHER" id="PTHR43788">
    <property type="entry name" value="DNA2/NAM7 HELICASE FAMILY MEMBER"/>
    <property type="match status" value="1"/>
</dbReference>
<keyword evidence="7" id="KW-1185">Reference proteome</keyword>
<dbReference type="InterPro" id="IPR027417">
    <property type="entry name" value="P-loop_NTPase"/>
</dbReference>
<protein>
    <recommendedName>
        <fullName evidence="5">DNA2/NAM7 helicase-like C-terminal domain-containing protein</fullName>
    </recommendedName>
</protein>
<keyword evidence="2" id="KW-0378">Hydrolase</keyword>
<evidence type="ECO:0000256" key="2">
    <source>
        <dbReference type="ARBA" id="ARBA00022801"/>
    </source>
</evidence>